<evidence type="ECO:0000256" key="1">
    <source>
        <dbReference type="ARBA" id="ARBA00004123"/>
    </source>
</evidence>
<dbReference type="Pfam" id="PF03106">
    <property type="entry name" value="WRKY"/>
    <property type="match status" value="1"/>
</dbReference>
<keyword evidence="2" id="KW-0677">Repeat</keyword>
<keyword evidence="6" id="KW-0539">Nucleus</keyword>
<dbReference type="PROSITE" id="PS50811">
    <property type="entry name" value="WRKY"/>
    <property type="match status" value="1"/>
</dbReference>
<evidence type="ECO:0000256" key="3">
    <source>
        <dbReference type="ARBA" id="ARBA00023015"/>
    </source>
</evidence>
<evidence type="ECO:0000313" key="8">
    <source>
        <dbReference type="EMBL" id="QCV57348.1"/>
    </source>
</evidence>
<proteinExistence type="evidence at transcript level"/>
<dbReference type="InterPro" id="IPR036576">
    <property type="entry name" value="WRKY_dom_sf"/>
</dbReference>
<dbReference type="FunFam" id="2.20.25.80:FF:000006">
    <property type="entry name" value="WRKY transcription factor"/>
    <property type="match status" value="1"/>
</dbReference>
<feature type="domain" description="WRKY" evidence="7">
    <location>
        <begin position="47"/>
        <end position="111"/>
    </location>
</feature>
<accession>A0A4P9Q2C4</accession>
<dbReference type="GO" id="GO:0005634">
    <property type="term" value="C:nucleus"/>
    <property type="evidence" value="ECO:0007669"/>
    <property type="project" value="UniProtKB-SubCell"/>
</dbReference>
<dbReference type="Gene3D" id="2.20.25.80">
    <property type="entry name" value="WRKY domain"/>
    <property type="match status" value="1"/>
</dbReference>
<dbReference type="PANTHER" id="PTHR31221">
    <property type="entry name" value="WRKY TRANSCRIPTION FACTOR PROTEIN 1-RELATED"/>
    <property type="match status" value="1"/>
</dbReference>
<dbReference type="AlphaFoldDB" id="A0A4P9Q2C4"/>
<dbReference type="GO" id="GO:0043565">
    <property type="term" value="F:sequence-specific DNA binding"/>
    <property type="evidence" value="ECO:0007669"/>
    <property type="project" value="InterPro"/>
</dbReference>
<keyword evidence="3" id="KW-0805">Transcription regulation</keyword>
<keyword evidence="5" id="KW-0804">Transcription</keyword>
<dbReference type="SUPFAM" id="SSF118290">
    <property type="entry name" value="WRKY DNA-binding domain"/>
    <property type="match status" value="1"/>
</dbReference>
<evidence type="ECO:0000256" key="5">
    <source>
        <dbReference type="ARBA" id="ARBA00023163"/>
    </source>
</evidence>
<dbReference type="InterPro" id="IPR003657">
    <property type="entry name" value="WRKY_dom"/>
</dbReference>
<dbReference type="EMBL" id="MK161341">
    <property type="protein sequence ID" value="QCV57348.1"/>
    <property type="molecule type" value="mRNA"/>
</dbReference>
<name>A0A4P9Q2C4_FAGTA</name>
<dbReference type="GO" id="GO:0003700">
    <property type="term" value="F:DNA-binding transcription factor activity"/>
    <property type="evidence" value="ECO:0007669"/>
    <property type="project" value="InterPro"/>
</dbReference>
<dbReference type="SMART" id="SM00774">
    <property type="entry name" value="WRKY"/>
    <property type="match status" value="1"/>
</dbReference>
<evidence type="ECO:0000256" key="2">
    <source>
        <dbReference type="ARBA" id="ARBA00022737"/>
    </source>
</evidence>
<evidence type="ECO:0000259" key="7">
    <source>
        <dbReference type="PROSITE" id="PS50811"/>
    </source>
</evidence>
<reference evidence="8" key="1">
    <citation type="submission" date="2018-11" db="EMBL/GenBank/DDBJ databases">
        <authorList>
            <person name="Xia H."/>
        </authorList>
    </citation>
    <scope>NUCLEOTIDE SEQUENCE</scope>
    <source>
        <strain evidence="8">FtPinG0003093800.01</strain>
    </source>
</reference>
<evidence type="ECO:0000256" key="6">
    <source>
        <dbReference type="ARBA" id="ARBA00023242"/>
    </source>
</evidence>
<protein>
    <submittedName>
        <fullName evidence="8">WRKY transcription factor</fullName>
    </submittedName>
</protein>
<dbReference type="InterPro" id="IPR044810">
    <property type="entry name" value="WRKY_plant"/>
</dbReference>
<comment type="subcellular location">
    <subcellularLocation>
        <location evidence="1">Nucleus</location>
    </subcellularLocation>
</comment>
<keyword evidence="4" id="KW-0238">DNA-binding</keyword>
<dbReference type="PANTHER" id="PTHR31221:SF360">
    <property type="entry name" value="WRKY DOMAIN-CONTAINING PROTEIN"/>
    <property type="match status" value="1"/>
</dbReference>
<evidence type="ECO:0000256" key="4">
    <source>
        <dbReference type="ARBA" id="ARBA00023125"/>
    </source>
</evidence>
<sequence>MKGECAGFQLSSHSYGVPDKEMRETTKIVNSVGGQSLDGIKKGVYPNPTKTSEDGYNWRKYGQKQVKGSEYPRSYYKCTHPTCVVKKKVERSHHGEITEIIYKGAHNHPKPQPTRRSTFGSAVPGGYVNPPDPLWKDDTKVVLLLGSDWKSQGFDMTSSTSVVTQLSEKPVSSVETRSSPPHLLAMMMRRKKKKILLLKEAYL</sequence>
<organism evidence="8">
    <name type="scientific">Fagopyrum tataricum</name>
    <name type="common">Tartarian buckwheat</name>
    <name type="synonym">Polygonum tataricum</name>
    <dbReference type="NCBI Taxonomy" id="62330"/>
    <lineage>
        <taxon>Eukaryota</taxon>
        <taxon>Viridiplantae</taxon>
        <taxon>Streptophyta</taxon>
        <taxon>Embryophyta</taxon>
        <taxon>Tracheophyta</taxon>
        <taxon>Spermatophyta</taxon>
        <taxon>Magnoliopsida</taxon>
        <taxon>eudicotyledons</taxon>
        <taxon>Gunneridae</taxon>
        <taxon>Pentapetalae</taxon>
        <taxon>Caryophyllales</taxon>
        <taxon>Polygonaceae</taxon>
        <taxon>Polygonoideae</taxon>
        <taxon>Fagopyreae</taxon>
        <taxon>Fagopyrum</taxon>
    </lineage>
</organism>